<dbReference type="InterPro" id="IPR000682">
    <property type="entry name" value="PCMT"/>
</dbReference>
<name>A0ABR5F1V1_9ACTN</name>
<dbReference type="InterPro" id="IPR029063">
    <property type="entry name" value="SAM-dependent_MTases_sf"/>
</dbReference>
<evidence type="ECO:0000313" key="12">
    <source>
        <dbReference type="EMBL" id="KLL10680.1"/>
    </source>
</evidence>
<dbReference type="EMBL" id="JWIO01000028">
    <property type="protein sequence ID" value="KLL10680.1"/>
    <property type="molecule type" value="Genomic_DNA"/>
</dbReference>
<evidence type="ECO:0000256" key="8">
    <source>
        <dbReference type="ARBA" id="ARBA00022691"/>
    </source>
</evidence>
<comment type="subcellular location">
    <subcellularLocation>
        <location evidence="1">Cytoplasm</location>
    </subcellularLocation>
</comment>
<dbReference type="Gene3D" id="3.40.50.150">
    <property type="entry name" value="Vaccinia Virus protein VP39"/>
    <property type="match status" value="1"/>
</dbReference>
<evidence type="ECO:0000313" key="13">
    <source>
        <dbReference type="Proteomes" id="UP000035425"/>
    </source>
</evidence>
<dbReference type="Proteomes" id="UP000035425">
    <property type="component" value="Unassembled WGS sequence"/>
</dbReference>
<organism evidence="12 13">
    <name type="scientific">Protofrankia coriariae</name>
    <dbReference type="NCBI Taxonomy" id="1562887"/>
    <lineage>
        <taxon>Bacteria</taxon>
        <taxon>Bacillati</taxon>
        <taxon>Actinomycetota</taxon>
        <taxon>Actinomycetes</taxon>
        <taxon>Frankiales</taxon>
        <taxon>Frankiaceae</taxon>
        <taxon>Protofrankia</taxon>
    </lineage>
</organism>
<proteinExistence type="inferred from homology"/>
<evidence type="ECO:0000256" key="7">
    <source>
        <dbReference type="ARBA" id="ARBA00022679"/>
    </source>
</evidence>
<dbReference type="CDD" id="cd02440">
    <property type="entry name" value="AdoMet_MTases"/>
    <property type="match status" value="1"/>
</dbReference>
<evidence type="ECO:0000256" key="2">
    <source>
        <dbReference type="ARBA" id="ARBA00005369"/>
    </source>
</evidence>
<evidence type="ECO:0000256" key="1">
    <source>
        <dbReference type="ARBA" id="ARBA00004496"/>
    </source>
</evidence>
<dbReference type="NCBIfam" id="TIGR04364">
    <property type="entry name" value="methyltran_FxLD"/>
    <property type="match status" value="1"/>
</dbReference>
<evidence type="ECO:0000256" key="9">
    <source>
        <dbReference type="ARBA" id="ARBA00030757"/>
    </source>
</evidence>
<evidence type="ECO:0000256" key="3">
    <source>
        <dbReference type="ARBA" id="ARBA00011890"/>
    </source>
</evidence>
<dbReference type="PANTHER" id="PTHR11579">
    <property type="entry name" value="PROTEIN-L-ISOASPARTATE O-METHYLTRANSFERASE"/>
    <property type="match status" value="1"/>
</dbReference>
<dbReference type="SUPFAM" id="SSF53335">
    <property type="entry name" value="S-adenosyl-L-methionine-dependent methyltransferases"/>
    <property type="match status" value="1"/>
</dbReference>
<sequence>MPEEEPTAASSDPAVLLAEMAKKVITSLAELDMPVSAEVRAALRVVPRHLFLPGVPLERAYTLDAIVLKRDETGVSISSVSAPTVIAAMLDQLQVKPGHRILEIGSGGYNASLLQELVGDTGQVVSVDIDPDVVARARQSLTAAGYPDVTVRCADGEFGVTDLAPFDRIIVTVGAWDLPPAWSEQLAEGGRLVVPLRMRGLTRSIVFERENGHLADRGYELCGFVPMQGIGERRERLVSLHGEDIRLRLDDDQQADADGLRAALTTPRAEAWSGTTVGKNTRFDGLHLWLSMALPDFGLLAATKEARKRGLVAHSWGLGIPTALDGASFAYLTFRATSTARERFEFGAYGHGPDAERIAQRMVSHVRSWDGTSLNARITAYPAGTPDEQLPAGALVLNKRRARITISWPDRVDTR</sequence>
<keyword evidence="5" id="KW-0963">Cytoplasm</keyword>
<reference evidence="12 13" key="1">
    <citation type="submission" date="2014-12" db="EMBL/GenBank/DDBJ databases">
        <title>Frankia sp. BMG5.1 draft genome.</title>
        <authorList>
            <person name="Gtari M."/>
            <person name="Ghodhbane-Gtari F."/>
            <person name="Nouioui I."/>
            <person name="Ktari A."/>
            <person name="Hezbri K."/>
            <person name="Mimouni W."/>
            <person name="Sbissi I."/>
            <person name="Ayari A."/>
            <person name="Yamanaka T."/>
            <person name="Normand P."/>
            <person name="Tisa L.S."/>
            <person name="Boudabous A."/>
        </authorList>
    </citation>
    <scope>NUCLEOTIDE SEQUENCE [LARGE SCALE GENOMIC DNA]</scope>
    <source>
        <strain evidence="12 13">BMG5.1</strain>
    </source>
</reference>
<comment type="similarity">
    <text evidence="2">Belongs to the methyltransferase superfamily. L-isoaspartyl/D-aspartyl protein methyltransferase family.</text>
</comment>
<keyword evidence="13" id="KW-1185">Reference proteome</keyword>
<evidence type="ECO:0000256" key="5">
    <source>
        <dbReference type="ARBA" id="ARBA00022490"/>
    </source>
</evidence>
<dbReference type="PROSITE" id="PS01279">
    <property type="entry name" value="PCMT"/>
    <property type="match status" value="1"/>
</dbReference>
<dbReference type="InterPro" id="IPR027573">
    <property type="entry name" value="Methyltran_FxLD"/>
</dbReference>
<accession>A0ABR5F1V1</accession>
<gene>
    <name evidence="12" type="ORF">FrCorBMG51_16940</name>
</gene>
<dbReference type="Pfam" id="PF01135">
    <property type="entry name" value="PCMT"/>
    <property type="match status" value="1"/>
</dbReference>
<evidence type="ECO:0000256" key="6">
    <source>
        <dbReference type="ARBA" id="ARBA00022603"/>
    </source>
</evidence>
<keyword evidence="6" id="KW-0489">Methyltransferase</keyword>
<evidence type="ECO:0000256" key="11">
    <source>
        <dbReference type="ARBA" id="ARBA00031350"/>
    </source>
</evidence>
<protein>
    <recommendedName>
        <fullName evidence="4">Protein-L-isoaspartate O-methyltransferase</fullName>
        <ecNumber evidence="3">2.1.1.77</ecNumber>
    </recommendedName>
    <alternativeName>
        <fullName evidence="11">L-isoaspartyl protein carboxyl methyltransferase</fullName>
    </alternativeName>
    <alternativeName>
        <fullName evidence="9">Protein L-isoaspartyl methyltransferase</fullName>
    </alternativeName>
    <alternativeName>
        <fullName evidence="10">Protein-beta-aspartate methyltransferase</fullName>
    </alternativeName>
</protein>
<dbReference type="EC" id="2.1.1.77" evidence="3"/>
<comment type="caution">
    <text evidence="12">The sequence shown here is derived from an EMBL/GenBank/DDBJ whole genome shotgun (WGS) entry which is preliminary data.</text>
</comment>
<evidence type="ECO:0000256" key="10">
    <source>
        <dbReference type="ARBA" id="ARBA00031323"/>
    </source>
</evidence>
<keyword evidence="8" id="KW-0949">S-adenosyl-L-methionine</keyword>
<evidence type="ECO:0000256" key="4">
    <source>
        <dbReference type="ARBA" id="ARBA00013346"/>
    </source>
</evidence>
<dbReference type="PANTHER" id="PTHR11579:SF0">
    <property type="entry name" value="PROTEIN-L-ISOASPARTATE(D-ASPARTATE) O-METHYLTRANSFERASE"/>
    <property type="match status" value="1"/>
</dbReference>
<keyword evidence="7" id="KW-0808">Transferase</keyword>